<dbReference type="AlphaFoldDB" id="A0A1D8AZ13"/>
<dbReference type="InterPro" id="IPR015421">
    <property type="entry name" value="PyrdxlP-dep_Trfase_major"/>
</dbReference>
<dbReference type="EMBL" id="CP016094">
    <property type="protein sequence ID" value="AOS46127.1"/>
    <property type="molecule type" value="Genomic_DNA"/>
</dbReference>
<accession>A0A1D8AZ13</accession>
<protein>
    <recommendedName>
        <fullName evidence="6">2-aminoethylphosphonate--pyruvate transaminase</fullName>
        <ecNumber evidence="6">2.6.1.37</ecNumber>
    </recommendedName>
</protein>
<dbReference type="InterPro" id="IPR012703">
    <property type="entry name" value="NH2EtPonate_pyrv_transaminase"/>
</dbReference>
<name>A0A1D8AZ13_9BACT</name>
<dbReference type="KEGG" id="obg:Verru16b_03223"/>
<dbReference type="Gene3D" id="3.90.1150.10">
    <property type="entry name" value="Aspartate Aminotransferase, domain 1"/>
    <property type="match status" value="1"/>
</dbReference>
<evidence type="ECO:0000256" key="5">
    <source>
        <dbReference type="ARBA" id="ARBA00023317"/>
    </source>
</evidence>
<keyword evidence="4" id="KW-0663">Pyridoxal phosphate</keyword>
<dbReference type="SUPFAM" id="SSF53383">
    <property type="entry name" value="PLP-dependent transferases"/>
    <property type="match status" value="1"/>
</dbReference>
<dbReference type="InterPro" id="IPR000192">
    <property type="entry name" value="Aminotrans_V_dom"/>
</dbReference>
<evidence type="ECO:0000313" key="9">
    <source>
        <dbReference type="EMBL" id="AOS46127.1"/>
    </source>
</evidence>
<sequence length="314" mass="34189">MSGADPETHCAVLIAGPGTAAVEAALGSLVPRDGRVLIIENGAYGERAAEIATTLQIPVDVWSLPWTVCPSPVEFAARITAGRFTHAFWVHHETTTGMLTPLAEYGRICRSCGVVSIVDAMSSFAGLPISLREDAVDFIISSANKCLQGMPGVSFVLGPQELIERSSAIGRTYTLNLARHEASLINGQFPFTPPVQVLYAMACALQETLTETVAARAARYRACYSVMLDGMEQLGFRTVLPKALHSQLLTAFHSHDAPGFSFEQLHDYLYARDITLYPGKLRHEKSFRVANIGALTPHDMRGFIAAVREYLHEN</sequence>
<dbReference type="PANTHER" id="PTHR42778:SF1">
    <property type="entry name" value="2-AMINOETHYLPHOSPHONATE--PYRUVATE TRANSAMINASE"/>
    <property type="match status" value="1"/>
</dbReference>
<dbReference type="InterPro" id="IPR015422">
    <property type="entry name" value="PyrdxlP-dep_Trfase_small"/>
</dbReference>
<dbReference type="PANTHER" id="PTHR42778">
    <property type="entry name" value="2-AMINOETHYLPHOSPHONATE--PYRUVATE TRANSAMINASE"/>
    <property type="match status" value="1"/>
</dbReference>
<comment type="catalytic activity">
    <reaction evidence="7">
        <text>(2-aminoethyl)phosphonate + pyruvate = phosphonoacetaldehyde + L-alanine</text>
        <dbReference type="Rhea" id="RHEA:17021"/>
        <dbReference type="ChEBI" id="CHEBI:15361"/>
        <dbReference type="ChEBI" id="CHEBI:57418"/>
        <dbReference type="ChEBI" id="CHEBI:57972"/>
        <dbReference type="ChEBI" id="CHEBI:58383"/>
        <dbReference type="EC" id="2.6.1.37"/>
    </reaction>
</comment>
<proteinExistence type="inferred from homology"/>
<dbReference type="GO" id="GO:0047304">
    <property type="term" value="F:2-aminoethylphosphonate-pyruvate transaminase activity"/>
    <property type="evidence" value="ECO:0007669"/>
    <property type="project" value="UniProtKB-EC"/>
</dbReference>
<evidence type="ECO:0000256" key="2">
    <source>
        <dbReference type="ARBA" id="ARBA00022576"/>
    </source>
</evidence>
<evidence type="ECO:0000259" key="8">
    <source>
        <dbReference type="Pfam" id="PF00266"/>
    </source>
</evidence>
<dbReference type="InterPro" id="IPR015424">
    <property type="entry name" value="PyrdxlP-dep_Trfase"/>
</dbReference>
<evidence type="ECO:0000256" key="7">
    <source>
        <dbReference type="ARBA" id="ARBA00049460"/>
    </source>
</evidence>
<keyword evidence="5 9" id="KW-0670">Pyruvate</keyword>
<dbReference type="STRING" id="1838286.Verru16b_03223"/>
<dbReference type="GO" id="GO:0019700">
    <property type="term" value="P:organic phosphonate catabolic process"/>
    <property type="evidence" value="ECO:0007669"/>
    <property type="project" value="InterPro"/>
</dbReference>
<keyword evidence="2 9" id="KW-0032">Aminotransferase</keyword>
<reference evidence="9 10" key="1">
    <citation type="submission" date="2016-06" db="EMBL/GenBank/DDBJ databases">
        <title>Three novel species with peptidoglycan cell walls form the new genus Lacunisphaera gen. nov. in the family Opitutaceae of the verrucomicrobial subdivision 4.</title>
        <authorList>
            <person name="Rast P."/>
            <person name="Gloeckner I."/>
            <person name="Jogler M."/>
            <person name="Boedeker C."/>
            <person name="Jeske O."/>
            <person name="Wiegand S."/>
            <person name="Reinhardt R."/>
            <person name="Schumann P."/>
            <person name="Rohde M."/>
            <person name="Spring S."/>
            <person name="Gloeckner F.O."/>
            <person name="Jogler C."/>
        </authorList>
    </citation>
    <scope>NUCLEOTIDE SEQUENCE [LARGE SCALE GENOMIC DNA]</scope>
    <source>
        <strain evidence="9 10">IG16b</strain>
    </source>
</reference>
<comment type="cofactor">
    <cofactor evidence="1">
        <name>pyridoxal 5'-phosphate</name>
        <dbReference type="ChEBI" id="CHEBI:597326"/>
    </cofactor>
</comment>
<dbReference type="Pfam" id="PF00266">
    <property type="entry name" value="Aminotran_5"/>
    <property type="match status" value="1"/>
</dbReference>
<evidence type="ECO:0000313" key="10">
    <source>
        <dbReference type="Proteomes" id="UP000095228"/>
    </source>
</evidence>
<evidence type="ECO:0000256" key="3">
    <source>
        <dbReference type="ARBA" id="ARBA00022679"/>
    </source>
</evidence>
<organism evidence="9 10">
    <name type="scientific">Lacunisphaera limnophila</name>
    <dbReference type="NCBI Taxonomy" id="1838286"/>
    <lineage>
        <taxon>Bacteria</taxon>
        <taxon>Pseudomonadati</taxon>
        <taxon>Verrucomicrobiota</taxon>
        <taxon>Opitutia</taxon>
        <taxon>Opitutales</taxon>
        <taxon>Opitutaceae</taxon>
        <taxon>Lacunisphaera</taxon>
    </lineage>
</organism>
<dbReference type="HAMAP" id="MF_01376">
    <property type="entry name" value="PhnW_aminotrans_5"/>
    <property type="match status" value="1"/>
</dbReference>
<dbReference type="Gene3D" id="3.40.640.10">
    <property type="entry name" value="Type I PLP-dependent aspartate aminotransferase-like (Major domain)"/>
    <property type="match status" value="1"/>
</dbReference>
<dbReference type="PATRIC" id="fig|1838286.3.peg.3259"/>
<evidence type="ECO:0000256" key="4">
    <source>
        <dbReference type="ARBA" id="ARBA00022898"/>
    </source>
</evidence>
<dbReference type="Proteomes" id="UP000095228">
    <property type="component" value="Chromosome"/>
</dbReference>
<gene>
    <name evidence="9" type="primary">phnW</name>
    <name evidence="9" type="ORF">Verru16b_03223</name>
</gene>
<feature type="domain" description="Aminotransferase class V" evidence="8">
    <location>
        <begin position="20"/>
        <end position="254"/>
    </location>
</feature>
<evidence type="ECO:0000256" key="1">
    <source>
        <dbReference type="ARBA" id="ARBA00001933"/>
    </source>
</evidence>
<keyword evidence="10" id="KW-1185">Reference proteome</keyword>
<evidence type="ECO:0000256" key="6">
    <source>
        <dbReference type="ARBA" id="ARBA00044521"/>
    </source>
</evidence>
<dbReference type="EC" id="2.6.1.37" evidence="6"/>
<keyword evidence="3 9" id="KW-0808">Transferase</keyword>